<dbReference type="GO" id="GO:0006364">
    <property type="term" value="P:rRNA processing"/>
    <property type="evidence" value="ECO:0007669"/>
    <property type="project" value="TreeGrafter"/>
</dbReference>
<feature type="compositionally biased region" description="Acidic residues" evidence="1">
    <location>
        <begin position="720"/>
        <end position="744"/>
    </location>
</feature>
<dbReference type="PANTHER" id="PTHR34105">
    <property type="entry name" value="PROLINE-, GLUTAMIC ACID- AND LEUCINE-RICH PROTEIN 1"/>
    <property type="match status" value="1"/>
</dbReference>
<dbReference type="Proteomes" id="UP000681722">
    <property type="component" value="Unassembled WGS sequence"/>
</dbReference>
<dbReference type="EMBL" id="CAJOBC010000188">
    <property type="protein sequence ID" value="CAF3551609.1"/>
    <property type="molecule type" value="Genomic_DNA"/>
</dbReference>
<reference evidence="2" key="1">
    <citation type="submission" date="2021-02" db="EMBL/GenBank/DDBJ databases">
        <authorList>
            <person name="Nowell W R."/>
        </authorList>
    </citation>
    <scope>NUCLEOTIDE SEQUENCE</scope>
</reference>
<feature type="region of interest" description="Disordered" evidence="1">
    <location>
        <begin position="718"/>
        <end position="759"/>
    </location>
</feature>
<dbReference type="InterPro" id="IPR016024">
    <property type="entry name" value="ARM-type_fold"/>
</dbReference>
<dbReference type="OrthoDB" id="20900at2759"/>
<keyword evidence="6" id="KW-1185">Reference proteome</keyword>
<proteinExistence type="predicted"/>
<feature type="region of interest" description="Disordered" evidence="1">
    <location>
        <begin position="945"/>
        <end position="971"/>
    </location>
</feature>
<accession>A0A813QLT2</accession>
<dbReference type="SUPFAM" id="SSF48371">
    <property type="entry name" value="ARM repeat"/>
    <property type="match status" value="1"/>
</dbReference>
<evidence type="ECO:0000313" key="2">
    <source>
        <dbReference type="EMBL" id="CAF0769608.1"/>
    </source>
</evidence>
<dbReference type="Proteomes" id="UP000663829">
    <property type="component" value="Unassembled WGS sequence"/>
</dbReference>
<evidence type="ECO:0000313" key="6">
    <source>
        <dbReference type="Proteomes" id="UP000663829"/>
    </source>
</evidence>
<gene>
    <name evidence="2" type="ORF">GPM918_LOCUS1851</name>
    <name evidence="3" type="ORF">OVA965_LOCUS10686</name>
    <name evidence="4" type="ORF">SRO942_LOCUS1851</name>
    <name evidence="5" type="ORF">TMI583_LOCUS10682</name>
</gene>
<dbReference type="Proteomes" id="UP000682733">
    <property type="component" value="Unassembled WGS sequence"/>
</dbReference>
<protein>
    <submittedName>
        <fullName evidence="2">Uncharacterized protein</fullName>
    </submittedName>
</protein>
<feature type="compositionally biased region" description="Low complexity" evidence="1">
    <location>
        <begin position="957"/>
        <end position="971"/>
    </location>
</feature>
<evidence type="ECO:0000313" key="5">
    <source>
        <dbReference type="EMBL" id="CAF3699582.1"/>
    </source>
</evidence>
<dbReference type="EMBL" id="CAJOBA010003993">
    <property type="protein sequence ID" value="CAF3699582.1"/>
    <property type="molecule type" value="Genomic_DNA"/>
</dbReference>
<dbReference type="EMBL" id="CAJNOQ010000188">
    <property type="protein sequence ID" value="CAF0769608.1"/>
    <property type="molecule type" value="Genomic_DNA"/>
</dbReference>
<sequence>MKSKTDYERPYKALQLVDDDNLFHWAAINIQTLSNFFQSNPNDYRLEQEAEVNLKALHTFLEDVPNISTIQIGLCGFITYLQASKRSRHIEHLFMAKDYVSEIIAFAFYHFSANPILSAKCLYECMTIYPKRCPAFLTICCKCIAQLSVLGPNSGQSGQKQVKSWKNDYDKYLKISRILVDQIYLDINEPLSPESITDETNLEAEIGEEIPVNDYVTIFCNCCTILRYMFNVKLDLPVPIAYEKTFDVIAKVVTVTHQQYAAIHNHKKQLINSLPTMFEICIHLFDALITCIYRSLENLFNFFDRNLRMDGDILQKLIRWIIHETSIRLPSKTQTDHLSTPNHAISRAALDCVQSLIYAYGDRLPSDQYQLLQNHYVNTLSDYQAHCADQTRKKPYDDVTCRVSLYVIIEILLQEERYDCPTILAIVKNLIKEGLHDSCGKVRKAVHKLRSSRLIALDSTHHLYQPFTFENVEKARYVSATLPITTKTIDHSHPPLLEHANDIADGSMIQICALPPSNHDQSQLHSYPVFSSSSVTYKTPETFSLISNHHQLTDHHQTRIPTSSSSNYNSDITVTTLNNTTNDNNNNKINLLDNSQQRPIIKNQQSTCDTTNDMRILPQEYGCNISTMENNQTLQRDRDFTVMDNSVKRQKISDTRTLKSIKTEDDEDFAENIFSDDENDVDQTIDLDGIEKISDHIEDTVNDEDEEEDWDDIVDKEAYEDNEGSGDEESAEEIEDDEGTESTEEISNTMEIRPKPMNGNVGIDKLPLFYEKRWKTDGKSKVMEDEFEDHDERANQYNDDDNNRIFQKKYPHNLTNGLLKMNDGVGSVQGQIEEDELEEEAMDEDDDIAVVSSDSENNPENHYNEQQELHPTLINGDNNLLHPMDTYYIPTTINGTTVSKDVDLATGQFVKSTETTQKTQVTETIIETLLTTTTNITQTFEISASSPTENCTNKSINVNTSTTEPNSPSSVDTAVKDALVATVLLVEDFYGEK</sequence>
<organism evidence="2 6">
    <name type="scientific">Didymodactylos carnosus</name>
    <dbReference type="NCBI Taxonomy" id="1234261"/>
    <lineage>
        <taxon>Eukaryota</taxon>
        <taxon>Metazoa</taxon>
        <taxon>Spiralia</taxon>
        <taxon>Gnathifera</taxon>
        <taxon>Rotifera</taxon>
        <taxon>Eurotatoria</taxon>
        <taxon>Bdelloidea</taxon>
        <taxon>Philodinida</taxon>
        <taxon>Philodinidae</taxon>
        <taxon>Didymodactylos</taxon>
    </lineage>
</organism>
<dbReference type="GO" id="GO:0005634">
    <property type="term" value="C:nucleus"/>
    <property type="evidence" value="ECO:0007669"/>
    <property type="project" value="TreeGrafter"/>
</dbReference>
<dbReference type="Proteomes" id="UP000677228">
    <property type="component" value="Unassembled WGS sequence"/>
</dbReference>
<comment type="caution">
    <text evidence="2">The sequence shown here is derived from an EMBL/GenBank/DDBJ whole genome shotgun (WGS) entry which is preliminary data.</text>
</comment>
<feature type="compositionally biased region" description="Polar residues" evidence="1">
    <location>
        <begin position="945"/>
        <end position="956"/>
    </location>
</feature>
<evidence type="ECO:0000256" key="1">
    <source>
        <dbReference type="SAM" id="MobiDB-lite"/>
    </source>
</evidence>
<name>A0A813QLT2_9BILA</name>
<evidence type="ECO:0000313" key="4">
    <source>
        <dbReference type="EMBL" id="CAF3551609.1"/>
    </source>
</evidence>
<dbReference type="PANTHER" id="PTHR34105:SF1">
    <property type="entry name" value="PROLINE-, GLUTAMIC ACID- AND LEUCINE-RICH PROTEIN 1"/>
    <property type="match status" value="1"/>
</dbReference>
<evidence type="ECO:0000313" key="3">
    <source>
        <dbReference type="EMBL" id="CAF0922249.1"/>
    </source>
</evidence>
<dbReference type="EMBL" id="CAJNOK010003991">
    <property type="protein sequence ID" value="CAF0922249.1"/>
    <property type="molecule type" value="Genomic_DNA"/>
</dbReference>
<dbReference type="AlphaFoldDB" id="A0A813QLT2"/>